<organism evidence="1 2">
    <name type="scientific">Mycobacterium vicinigordonae</name>
    <dbReference type="NCBI Taxonomy" id="1719132"/>
    <lineage>
        <taxon>Bacteria</taxon>
        <taxon>Bacillati</taxon>
        <taxon>Actinomycetota</taxon>
        <taxon>Actinomycetes</taxon>
        <taxon>Mycobacteriales</taxon>
        <taxon>Mycobacteriaceae</taxon>
        <taxon>Mycobacterium</taxon>
    </lineage>
</organism>
<accession>A0A7D6IX04</accession>
<dbReference type="EMBL" id="CP059165">
    <property type="protein sequence ID" value="QLL10379.1"/>
    <property type="molecule type" value="Genomic_DNA"/>
</dbReference>
<reference evidence="2" key="3">
    <citation type="submission" date="2023-07" db="EMBL/GenBank/DDBJ databases">
        <title>Description of Mycobacterium gordonae subsp. intergordonae subsp.nov. and Mycobacterium gordonae subsp. gordonae subsp. nov.</title>
        <authorList>
            <person name="Huang H."/>
        </authorList>
    </citation>
    <scope>NUCLEOTIDE SEQUENCE [LARGE SCALE GENOMIC DNA]</scope>
    <source>
        <strain evidence="2">24</strain>
    </source>
</reference>
<dbReference type="GO" id="GO:0016787">
    <property type="term" value="F:hydrolase activity"/>
    <property type="evidence" value="ECO:0007669"/>
    <property type="project" value="UniProtKB-KW"/>
</dbReference>
<dbReference type="SUPFAM" id="SSF53474">
    <property type="entry name" value="alpha/beta-Hydrolases"/>
    <property type="match status" value="1"/>
</dbReference>
<evidence type="ECO:0000313" key="1">
    <source>
        <dbReference type="EMBL" id="QLL10379.1"/>
    </source>
</evidence>
<sequence length="422" mass="45878">MTGAATPAVTPQRLGEGRTITAAKYPDATVERVHQLQTADGAQLQGVLRTIPDARTVVCLMHPRADVTHHALVPLLLRTGVAVWTQQPRSVNNDISLVHEQTLLDVAAGNEFLRDCGFESVVALGHSGGGTLYAFYSEQAGLPPEQRIAKTPSGRPINLAEASMPEFDGIVFWAPHPGQGQLLLRCIDPSVTDESDPLSIDPDLYAFNPANGFIEPPQSSTYAADFIERYTHAQHERVARIDEVARQYVAEAIAARQAFAQSSDPLDRRRALVPRIITVYRTDADLRTVDLSLDPNDRPYGSVFGRRPDLINHGMVGFGRLCTPDSWLSTWSGLSSNADFVRCAPGVRIPALFVELTGDQAAFPSVSARMRDALGSMDMTNRRVRGTHFGGAINPGEPLGSDLTAEVVAEWLNERFALVPPA</sequence>
<dbReference type="InterPro" id="IPR029058">
    <property type="entry name" value="AB_hydrolase_fold"/>
</dbReference>
<dbReference type="KEGG" id="mgor:H0P51_20660"/>
<keyword evidence="2" id="KW-1185">Reference proteome</keyword>
<reference evidence="1 2" key="2">
    <citation type="submission" date="2020-07" db="EMBL/GenBank/DDBJ databases">
        <authorList>
            <person name="Yu X."/>
        </authorList>
    </citation>
    <scope>NUCLEOTIDE SEQUENCE [LARGE SCALE GENOMIC DNA]</scope>
    <source>
        <strain evidence="2">24</strain>
    </source>
</reference>
<dbReference type="AlphaFoldDB" id="A0A7D6IX04"/>
<proteinExistence type="predicted"/>
<keyword evidence="1" id="KW-0378">Hydrolase</keyword>
<dbReference type="Gene3D" id="3.40.50.1820">
    <property type="entry name" value="alpha/beta hydrolase"/>
    <property type="match status" value="1"/>
</dbReference>
<name>A0A7D6IX04_9MYCO</name>
<protein>
    <submittedName>
        <fullName evidence="1">Alpha/beta hydrolase</fullName>
    </submittedName>
</protein>
<evidence type="ECO:0000313" key="2">
    <source>
        <dbReference type="Proteomes" id="UP000510682"/>
    </source>
</evidence>
<gene>
    <name evidence="1" type="ORF">H0P51_20660</name>
</gene>
<reference evidence="2" key="1">
    <citation type="submission" date="2020-07" db="EMBL/GenBank/DDBJ databases">
        <title>Description of Mycobacterium gordonae subsp. intergordonae subsp.nov. and Mycobacterium gordonae subsp. gordonae subsp. nov.</title>
        <authorList>
            <person name="Yu X."/>
        </authorList>
    </citation>
    <scope>NUCLEOTIDE SEQUENCE [LARGE SCALE GENOMIC DNA]</scope>
    <source>
        <strain evidence="2">24</strain>
    </source>
</reference>
<dbReference type="Proteomes" id="UP000510682">
    <property type="component" value="Chromosome"/>
</dbReference>